<reference evidence="2 3" key="1">
    <citation type="journal article" date="2013" name="Genome Biol.">
        <title>Genome of Acanthamoeba castellanii highlights extensive lateral gene transfer and early evolution of tyrosine kinase signaling.</title>
        <authorList>
            <person name="Clarke M."/>
            <person name="Lohan A.J."/>
            <person name="Liu B."/>
            <person name="Lagkouvardos I."/>
            <person name="Roy S."/>
            <person name="Zafar N."/>
            <person name="Bertelli C."/>
            <person name="Schilde C."/>
            <person name="Kianianmomeni A."/>
            <person name="Burglin T.R."/>
            <person name="Frech C."/>
            <person name="Turcotte B."/>
            <person name="Kopec K.O."/>
            <person name="Synnott J.M."/>
            <person name="Choo C."/>
            <person name="Paponov I."/>
            <person name="Finkler A."/>
            <person name="Soon Heng Tan C."/>
            <person name="Hutchins A.P."/>
            <person name="Weinmeier T."/>
            <person name="Rattei T."/>
            <person name="Chu J.S."/>
            <person name="Gimenez G."/>
            <person name="Irimia M."/>
            <person name="Rigden D.J."/>
            <person name="Fitzpatrick D.A."/>
            <person name="Lorenzo-Morales J."/>
            <person name="Bateman A."/>
            <person name="Chiu C.H."/>
            <person name="Tang P."/>
            <person name="Hegemann P."/>
            <person name="Fromm H."/>
            <person name="Raoult D."/>
            <person name="Greub G."/>
            <person name="Miranda-Saavedra D."/>
            <person name="Chen N."/>
            <person name="Nash P."/>
            <person name="Ginger M.L."/>
            <person name="Horn M."/>
            <person name="Schaap P."/>
            <person name="Caler L."/>
            <person name="Loftus B."/>
        </authorList>
    </citation>
    <scope>NUCLEOTIDE SEQUENCE [LARGE SCALE GENOMIC DNA]</scope>
    <source>
        <strain evidence="2 3">Neff</strain>
    </source>
</reference>
<dbReference type="VEuPathDB" id="AmoebaDB:ACA1_052570"/>
<evidence type="ECO:0000313" key="2">
    <source>
        <dbReference type="EMBL" id="ELR20566.1"/>
    </source>
</evidence>
<evidence type="ECO:0000256" key="1">
    <source>
        <dbReference type="SAM" id="MobiDB-lite"/>
    </source>
</evidence>
<gene>
    <name evidence="2" type="ORF">ACA1_052570</name>
</gene>
<dbReference type="RefSeq" id="XP_004343969.1">
    <property type="nucleotide sequence ID" value="XM_004343919.1"/>
</dbReference>
<dbReference type="AlphaFoldDB" id="L8H7X2"/>
<keyword evidence="3" id="KW-1185">Reference proteome</keyword>
<proteinExistence type="predicted"/>
<accession>L8H7X2</accession>
<name>L8H7X2_ACACF</name>
<dbReference type="Proteomes" id="UP000011083">
    <property type="component" value="Unassembled WGS sequence"/>
</dbReference>
<organism evidence="2 3">
    <name type="scientific">Acanthamoeba castellanii (strain ATCC 30010 / Neff)</name>
    <dbReference type="NCBI Taxonomy" id="1257118"/>
    <lineage>
        <taxon>Eukaryota</taxon>
        <taxon>Amoebozoa</taxon>
        <taxon>Discosea</taxon>
        <taxon>Longamoebia</taxon>
        <taxon>Centramoebida</taxon>
        <taxon>Acanthamoebidae</taxon>
        <taxon>Acanthamoeba</taxon>
    </lineage>
</organism>
<feature type="region of interest" description="Disordered" evidence="1">
    <location>
        <begin position="255"/>
        <end position="278"/>
    </location>
</feature>
<evidence type="ECO:0000313" key="3">
    <source>
        <dbReference type="Proteomes" id="UP000011083"/>
    </source>
</evidence>
<protein>
    <submittedName>
        <fullName evidence="2">Uncharacterized protein</fullName>
    </submittedName>
</protein>
<feature type="compositionally biased region" description="Basic and acidic residues" evidence="1">
    <location>
        <begin position="255"/>
        <end position="275"/>
    </location>
</feature>
<sequence>MSSVQMQYPPAQGMYTPAYLPAVVSATRSPHWTYSPKALATHGDQRPYRPDDVTRGHVLELLTKETFIKQMEEVNLLRDATPNDMQEARTTTDPHRLEYVCNFGRPDRIKIFLHLFYLYRLRAEPGKLSEIYERWKQEYTLRDSAVRLREVAWECDRNVVQNLERCFIRDCKKVQYAGLIKEKDWLDLEKHSLIVLRSFLNDMAVADNGLIQIRTLEETNKSNEAKAESRRQALADAQAKQEALQLAREEAKREAEAEAKRKAELEEKEREEAQAARDVQTQTAVLTVQAKIAAYQGFIAQLTADFAAGKITSAEFSEKMATASQLLA</sequence>
<dbReference type="GeneID" id="14921431"/>
<dbReference type="KEGG" id="acan:ACA1_052570"/>
<dbReference type="EMBL" id="KB007909">
    <property type="protein sequence ID" value="ELR20566.1"/>
    <property type="molecule type" value="Genomic_DNA"/>
</dbReference>